<dbReference type="InterPro" id="IPR008910">
    <property type="entry name" value="MSC_TM_helix"/>
</dbReference>
<feature type="transmembrane region" description="Helical" evidence="1">
    <location>
        <begin position="232"/>
        <end position="250"/>
    </location>
</feature>
<name>A0AAF0ZAY4_9CHRO</name>
<reference evidence="2" key="1">
    <citation type="submission" date="2023-11" db="EMBL/GenBank/DDBJ databases">
        <title>Genome sequence of Cyanobacterium aponinum BCRC AL20115.</title>
        <authorList>
            <person name="Chang H.-Y."/>
            <person name="Lin K.-M."/>
            <person name="Hsueh H.-T."/>
            <person name="Chu H.-A."/>
            <person name="Kuo C.-H."/>
        </authorList>
    </citation>
    <scope>NUCLEOTIDE SEQUENCE</scope>
    <source>
        <strain evidence="2">AL20115</strain>
    </source>
</reference>
<feature type="transmembrane region" description="Helical" evidence="1">
    <location>
        <begin position="132"/>
        <end position="161"/>
    </location>
</feature>
<feature type="transmembrane region" description="Helical" evidence="1">
    <location>
        <begin position="395"/>
        <end position="416"/>
    </location>
</feature>
<proteinExistence type="predicted"/>
<feature type="transmembrane region" description="Helical" evidence="1">
    <location>
        <begin position="496"/>
        <end position="515"/>
    </location>
</feature>
<feature type="transmembrane region" description="Helical" evidence="1">
    <location>
        <begin position="423"/>
        <end position="446"/>
    </location>
</feature>
<dbReference type="InterPro" id="IPR045275">
    <property type="entry name" value="MscS_archaea/bacteria_type"/>
</dbReference>
<gene>
    <name evidence="2" type="ORF">SAY89_05130</name>
</gene>
<accession>A0AAF0ZAY4</accession>
<evidence type="ECO:0000256" key="1">
    <source>
        <dbReference type="SAM" id="Phobius"/>
    </source>
</evidence>
<dbReference type="GO" id="GO:0008381">
    <property type="term" value="F:mechanosensitive monoatomic ion channel activity"/>
    <property type="evidence" value="ECO:0007669"/>
    <property type="project" value="InterPro"/>
</dbReference>
<feature type="transmembrane region" description="Helical" evidence="1">
    <location>
        <begin position="322"/>
        <end position="341"/>
    </location>
</feature>
<sequence>MFDNSLLNPSFKTVNILAQIENPINTFSLDGALGENLIVIAKALLILVIGLIFASLFKGQVKKWLHKTEIDNKIAAWITNSEDPSSLPIEQWIGEIVGWIISLFVIVAFLNALDLEVVSQPLNALLQEITQFLPRIGGAVLLLVLAWALATVIKLLVVSALGKLEVDKRLNQQIQGENSETETIALSETIGNALYWFIYLLFLPALLGVLRLEGTLRPLEELVNEIVGILPNVFAAIIIAAIGWVIAQIIKKVVTNLLMASGINQIGEKFGLGRKENSQSLAQIVGSVVYVLVLIPIAITALDALQIDAISTPATEMLNQVLNILPKLFAAIVIIGLAYVAGQYLSELITNLLTTVGFNNIFIWLGVTQESPQAEETEEAENNIQTTTQQTPSQIVGVIVLVAVMLVASLTAVDILEIDALRSVVAFILVLSGQILAGLLVFSIGLYFANLVFRLIANSGTNQSNFLAQTARIAIIVMVSAMALERIGIAPNIVNLAFGLLTGGIAVAIALAFGLGGREVAGKVLEDWVNNFKK</sequence>
<dbReference type="NCBIfam" id="NF033912">
    <property type="entry name" value="msc"/>
    <property type="match status" value="1"/>
</dbReference>
<evidence type="ECO:0000313" key="2">
    <source>
        <dbReference type="EMBL" id="WPF89656.1"/>
    </source>
</evidence>
<feature type="transmembrane region" description="Helical" evidence="1">
    <location>
        <begin position="193"/>
        <end position="212"/>
    </location>
</feature>
<feature type="transmembrane region" description="Helical" evidence="1">
    <location>
        <begin position="92"/>
        <end position="112"/>
    </location>
</feature>
<dbReference type="Pfam" id="PF05552">
    <property type="entry name" value="MS_channel_1st_1"/>
    <property type="match status" value="4"/>
</dbReference>
<dbReference type="PANTHER" id="PTHR30221">
    <property type="entry name" value="SMALL-CONDUCTANCE MECHANOSENSITIVE CHANNEL"/>
    <property type="match status" value="1"/>
</dbReference>
<keyword evidence="1" id="KW-1133">Transmembrane helix</keyword>
<organism evidence="2">
    <name type="scientific">Cyanobacterium aponinum AL20115</name>
    <dbReference type="NCBI Taxonomy" id="3090662"/>
    <lineage>
        <taxon>Bacteria</taxon>
        <taxon>Bacillati</taxon>
        <taxon>Cyanobacteriota</taxon>
        <taxon>Cyanophyceae</taxon>
        <taxon>Oscillatoriophycideae</taxon>
        <taxon>Chroococcales</taxon>
        <taxon>Geminocystaceae</taxon>
        <taxon>Cyanobacterium</taxon>
    </lineage>
</organism>
<dbReference type="EMBL" id="CP138348">
    <property type="protein sequence ID" value="WPF89656.1"/>
    <property type="molecule type" value="Genomic_DNA"/>
</dbReference>
<keyword evidence="1" id="KW-0812">Transmembrane</keyword>
<feature type="transmembrane region" description="Helical" evidence="1">
    <location>
        <begin position="466"/>
        <end position="484"/>
    </location>
</feature>
<feature type="transmembrane region" description="Helical" evidence="1">
    <location>
        <begin position="37"/>
        <end position="57"/>
    </location>
</feature>
<dbReference type="PANTHER" id="PTHR30221:SF1">
    <property type="entry name" value="SMALL-CONDUCTANCE MECHANOSENSITIVE CHANNEL"/>
    <property type="match status" value="1"/>
</dbReference>
<dbReference type="AlphaFoldDB" id="A0AAF0ZAY4"/>
<feature type="transmembrane region" description="Helical" evidence="1">
    <location>
        <begin position="348"/>
        <end position="367"/>
    </location>
</feature>
<feature type="transmembrane region" description="Helical" evidence="1">
    <location>
        <begin position="281"/>
        <end position="302"/>
    </location>
</feature>
<keyword evidence="1" id="KW-0472">Membrane</keyword>
<dbReference type="RefSeq" id="WP_320001988.1">
    <property type="nucleotide sequence ID" value="NZ_CP138348.1"/>
</dbReference>
<dbReference type="Gene3D" id="1.10.287.1260">
    <property type="match status" value="1"/>
</dbReference>
<protein>
    <submittedName>
        <fullName evidence="2">Mechanosensitive ion channel</fullName>
    </submittedName>
</protein>